<evidence type="ECO:0000256" key="1">
    <source>
        <dbReference type="SAM" id="Phobius"/>
    </source>
</evidence>
<evidence type="ECO:0000313" key="3">
    <source>
        <dbReference type="Proteomes" id="UP000024284"/>
    </source>
</evidence>
<comment type="caution">
    <text evidence="2">The sequence shown here is derived from an EMBL/GenBank/DDBJ whole genome shotgun (WGS) entry which is preliminary data.</text>
</comment>
<gene>
    <name evidence="2" type="ORF">BV98_002459</name>
</gene>
<keyword evidence="1" id="KW-0472">Membrane</keyword>
<keyword evidence="1" id="KW-0812">Transmembrane</keyword>
<protein>
    <submittedName>
        <fullName evidence="2">Uncharacterized protein</fullName>
    </submittedName>
</protein>
<keyword evidence="1" id="KW-1133">Transmembrane helix</keyword>
<organism evidence="2 3">
    <name type="scientific">Sphingobium herbicidovorans (strain ATCC 700291 / DSM 11019 / CCUG 56400 / KCTC 2939 / LMG 18315 / NBRC 16415 / MH)</name>
    <name type="common">Sphingomonas herbicidovorans</name>
    <dbReference type="NCBI Taxonomy" id="1219045"/>
    <lineage>
        <taxon>Bacteria</taxon>
        <taxon>Pseudomonadati</taxon>
        <taxon>Pseudomonadota</taxon>
        <taxon>Alphaproteobacteria</taxon>
        <taxon>Sphingomonadales</taxon>
        <taxon>Sphingomonadaceae</taxon>
        <taxon>Sphingobium</taxon>
    </lineage>
</organism>
<dbReference type="STRING" id="76947.GCA_002080435_02902"/>
<name>A0A086P8D4_SPHHM</name>
<dbReference type="eggNOG" id="ENOG503142J">
    <property type="taxonomic scope" value="Bacteria"/>
</dbReference>
<feature type="transmembrane region" description="Helical" evidence="1">
    <location>
        <begin position="26"/>
        <end position="45"/>
    </location>
</feature>
<proteinExistence type="predicted"/>
<dbReference type="EMBL" id="JFZA02000023">
    <property type="protein sequence ID" value="KFG89652.1"/>
    <property type="molecule type" value="Genomic_DNA"/>
</dbReference>
<dbReference type="PATRIC" id="fig|1219045.3.peg.2493"/>
<accession>A0A086P8D4</accession>
<reference evidence="2" key="1">
    <citation type="submission" date="2014-08" db="EMBL/GenBank/DDBJ databases">
        <title>Draft genome sequences of Sphingobium herbicidovorans.</title>
        <authorList>
            <person name="Gan H.M."/>
            <person name="Gan H.Y."/>
            <person name="Savka M.A."/>
        </authorList>
    </citation>
    <scope>NUCLEOTIDE SEQUENCE [LARGE SCALE GENOMIC DNA]</scope>
    <source>
        <strain evidence="2">NBRC 16415</strain>
    </source>
</reference>
<sequence>MAGLALAMFVGLFAFGQQIVGYDDPHGRVQLALLATFTFGVLIGYRANG</sequence>
<dbReference type="Proteomes" id="UP000024284">
    <property type="component" value="Unassembled WGS sequence"/>
</dbReference>
<dbReference type="AlphaFoldDB" id="A0A086P8D4"/>
<dbReference type="RefSeq" id="WP_169802843.1">
    <property type="nucleotide sequence ID" value="NZ_BCZD01000008.1"/>
</dbReference>
<keyword evidence="3" id="KW-1185">Reference proteome</keyword>
<evidence type="ECO:0000313" key="2">
    <source>
        <dbReference type="EMBL" id="KFG89652.1"/>
    </source>
</evidence>